<evidence type="ECO:0000259" key="1">
    <source>
        <dbReference type="Pfam" id="PF08241"/>
    </source>
</evidence>
<dbReference type="InterPro" id="IPR013216">
    <property type="entry name" value="Methyltransf_11"/>
</dbReference>
<gene>
    <name evidence="2" type="ORF">RRG08_011225</name>
</gene>
<dbReference type="InterPro" id="IPR029063">
    <property type="entry name" value="SAM-dependent_MTases_sf"/>
</dbReference>
<dbReference type="EMBL" id="JAWDGP010007277">
    <property type="protein sequence ID" value="KAK3726874.1"/>
    <property type="molecule type" value="Genomic_DNA"/>
</dbReference>
<reference evidence="2" key="1">
    <citation type="journal article" date="2023" name="G3 (Bethesda)">
        <title>A reference genome for the long-term kleptoplast-retaining sea slug Elysia crispata morphotype clarki.</title>
        <authorList>
            <person name="Eastman K.E."/>
            <person name="Pendleton A.L."/>
            <person name="Shaikh M.A."/>
            <person name="Suttiyut T."/>
            <person name="Ogas R."/>
            <person name="Tomko P."/>
            <person name="Gavelis G."/>
            <person name="Widhalm J.R."/>
            <person name="Wisecaver J.H."/>
        </authorList>
    </citation>
    <scope>NUCLEOTIDE SEQUENCE</scope>
    <source>
        <strain evidence="2">ECLA1</strain>
    </source>
</reference>
<sequence length="99" mass="11106">MKPLFHYRSPGLIGKELYNRGFRNIDAHDGAAAMVDFCRTTGHYKEFYTCLVDSGHTLPIKDNRYDAISCSVATVINHLPPSTQHEIIRIIKPGGYVPS</sequence>
<dbReference type="SUPFAM" id="SSF53335">
    <property type="entry name" value="S-adenosyl-L-methionine-dependent methyltransferases"/>
    <property type="match status" value="1"/>
</dbReference>
<evidence type="ECO:0000313" key="2">
    <source>
        <dbReference type="EMBL" id="KAK3726874.1"/>
    </source>
</evidence>
<dbReference type="Pfam" id="PF08241">
    <property type="entry name" value="Methyltransf_11"/>
    <property type="match status" value="1"/>
</dbReference>
<comment type="caution">
    <text evidence="2">The sequence shown here is derived from an EMBL/GenBank/DDBJ whole genome shotgun (WGS) entry which is preliminary data.</text>
</comment>
<dbReference type="Proteomes" id="UP001283361">
    <property type="component" value="Unassembled WGS sequence"/>
</dbReference>
<dbReference type="Gene3D" id="3.40.50.150">
    <property type="entry name" value="Vaccinia Virus protein VP39"/>
    <property type="match status" value="1"/>
</dbReference>
<evidence type="ECO:0000313" key="3">
    <source>
        <dbReference type="Proteomes" id="UP001283361"/>
    </source>
</evidence>
<keyword evidence="3" id="KW-1185">Reference proteome</keyword>
<dbReference type="GO" id="GO:0008757">
    <property type="term" value="F:S-adenosylmethionine-dependent methyltransferase activity"/>
    <property type="evidence" value="ECO:0007669"/>
    <property type="project" value="InterPro"/>
</dbReference>
<accession>A0AAE0XZA0</accession>
<protein>
    <recommendedName>
        <fullName evidence="1">Methyltransferase type 11 domain-containing protein</fullName>
    </recommendedName>
</protein>
<feature type="domain" description="Methyltransferase type 11" evidence="1">
    <location>
        <begin position="11"/>
        <end position="97"/>
    </location>
</feature>
<proteinExistence type="predicted"/>
<name>A0AAE0XZA0_9GAST</name>
<dbReference type="AlphaFoldDB" id="A0AAE0XZA0"/>
<organism evidence="2 3">
    <name type="scientific">Elysia crispata</name>
    <name type="common">lettuce slug</name>
    <dbReference type="NCBI Taxonomy" id="231223"/>
    <lineage>
        <taxon>Eukaryota</taxon>
        <taxon>Metazoa</taxon>
        <taxon>Spiralia</taxon>
        <taxon>Lophotrochozoa</taxon>
        <taxon>Mollusca</taxon>
        <taxon>Gastropoda</taxon>
        <taxon>Heterobranchia</taxon>
        <taxon>Euthyneura</taxon>
        <taxon>Panpulmonata</taxon>
        <taxon>Sacoglossa</taxon>
        <taxon>Placobranchoidea</taxon>
        <taxon>Plakobranchidae</taxon>
        <taxon>Elysia</taxon>
    </lineage>
</organism>